<proteinExistence type="predicted"/>
<dbReference type="EMBL" id="MCFH01000057">
    <property type="protein sequence ID" value="ORX42980.1"/>
    <property type="molecule type" value="Genomic_DNA"/>
</dbReference>
<protein>
    <recommendedName>
        <fullName evidence="5">Chitin-binding type-1 domain-containing protein</fullName>
    </recommendedName>
</protein>
<accession>A0A1Y1UXM0</accession>
<feature type="compositionally biased region" description="Basic and acidic residues" evidence="1">
    <location>
        <begin position="128"/>
        <end position="168"/>
    </location>
</feature>
<comment type="caution">
    <text evidence="3">The sequence shown here is derived from an EMBL/GenBank/DDBJ whole genome shotgun (WGS) entry which is preliminary data.</text>
</comment>
<sequence length="241" mass="26673">MKNLNIFFILALCSLSYTLPHPPPIDGEDLPPDGTCNRDHQCPAADDGHIPCCSFYGKCSDSAEACEYGCQGGTNCKLIPTTAEEKVFLTCYTTWRDNKCDDYCFCREGTGSCINGYCVKDDEIREETGNTKEEESKISIDDKESSHSDKKETSTNNNKKSDDKDEKISSTIDSKTIDKQTTTTTSQNTSIDNNYINSKTNKTNTDNSGNVGHVNESKSSAKTIKIGFSFITSFIIFIFLN</sequence>
<keyword evidence="2" id="KW-0732">Signal</keyword>
<reference evidence="3 4" key="2">
    <citation type="submission" date="2016-08" db="EMBL/GenBank/DDBJ databases">
        <title>Pervasive Adenine N6-methylation of Active Genes in Fungi.</title>
        <authorList>
            <consortium name="DOE Joint Genome Institute"/>
            <person name="Mondo S.J."/>
            <person name="Dannebaum R.O."/>
            <person name="Kuo R.C."/>
            <person name="Labutti K."/>
            <person name="Haridas S."/>
            <person name="Kuo A."/>
            <person name="Salamov A."/>
            <person name="Ahrendt S.R."/>
            <person name="Lipzen A."/>
            <person name="Sullivan W."/>
            <person name="Andreopoulos W.B."/>
            <person name="Clum A."/>
            <person name="Lindquist E."/>
            <person name="Daum C."/>
            <person name="Ramamoorthy G.K."/>
            <person name="Gryganskyi A."/>
            <person name="Culley D."/>
            <person name="Magnuson J.K."/>
            <person name="James T.Y."/>
            <person name="O'Malley M.A."/>
            <person name="Stajich J.E."/>
            <person name="Spatafora J.W."/>
            <person name="Visel A."/>
            <person name="Grigoriev I.V."/>
        </authorList>
    </citation>
    <scope>NUCLEOTIDE SEQUENCE [LARGE SCALE GENOMIC DNA]</scope>
    <source>
        <strain evidence="4">finn</strain>
    </source>
</reference>
<reference evidence="3 4" key="1">
    <citation type="submission" date="2016-08" db="EMBL/GenBank/DDBJ databases">
        <title>Genomes of anaerobic fungi encode conserved fungal cellulosomes for biomass hydrolysis.</title>
        <authorList>
            <consortium name="DOE Joint Genome Institute"/>
            <person name="Haitjema C.H."/>
            <person name="Gilmore S.P."/>
            <person name="Henske J.K."/>
            <person name="Solomon K.V."/>
            <person name="De Groot R."/>
            <person name="Kuo A."/>
            <person name="Mondo S.J."/>
            <person name="Salamov A.A."/>
            <person name="Labutti K."/>
            <person name="Zhao Z."/>
            <person name="Chiniquy J."/>
            <person name="Barry K."/>
            <person name="Brewer H.M."/>
            <person name="Purvine S.O."/>
            <person name="Wright A.T."/>
            <person name="Boxma B."/>
            <person name="Van Alen T."/>
            <person name="Hackstein J.H."/>
            <person name="Baker S.E."/>
            <person name="Grigoriev I.V."/>
            <person name="O'Malley M.A."/>
        </authorList>
    </citation>
    <scope>NUCLEOTIDE SEQUENCE [LARGE SCALE GENOMIC DNA]</scope>
    <source>
        <strain evidence="4">finn</strain>
    </source>
</reference>
<evidence type="ECO:0000256" key="2">
    <source>
        <dbReference type="SAM" id="SignalP"/>
    </source>
</evidence>
<feature type="region of interest" description="Disordered" evidence="1">
    <location>
        <begin position="128"/>
        <end position="213"/>
    </location>
</feature>
<dbReference type="AlphaFoldDB" id="A0A1Y1UXM0"/>
<gene>
    <name evidence="3" type="ORF">BCR36DRAFT_415827</name>
</gene>
<evidence type="ECO:0000313" key="3">
    <source>
        <dbReference type="EMBL" id="ORX42980.1"/>
    </source>
</evidence>
<feature type="chain" id="PRO_5012192162" description="Chitin-binding type-1 domain-containing protein" evidence="2">
    <location>
        <begin position="21"/>
        <end position="241"/>
    </location>
</feature>
<evidence type="ECO:0000256" key="1">
    <source>
        <dbReference type="SAM" id="MobiDB-lite"/>
    </source>
</evidence>
<name>A0A1Y1UXM0_9FUNG</name>
<feature type="signal peptide" evidence="2">
    <location>
        <begin position="1"/>
        <end position="20"/>
    </location>
</feature>
<feature type="compositionally biased region" description="Low complexity" evidence="1">
    <location>
        <begin position="169"/>
        <end position="210"/>
    </location>
</feature>
<evidence type="ECO:0008006" key="5">
    <source>
        <dbReference type="Google" id="ProtNLM"/>
    </source>
</evidence>
<evidence type="ECO:0000313" key="4">
    <source>
        <dbReference type="Proteomes" id="UP000193719"/>
    </source>
</evidence>
<dbReference type="Proteomes" id="UP000193719">
    <property type="component" value="Unassembled WGS sequence"/>
</dbReference>
<organism evidence="3 4">
    <name type="scientific">Piromyces finnis</name>
    <dbReference type="NCBI Taxonomy" id="1754191"/>
    <lineage>
        <taxon>Eukaryota</taxon>
        <taxon>Fungi</taxon>
        <taxon>Fungi incertae sedis</taxon>
        <taxon>Chytridiomycota</taxon>
        <taxon>Chytridiomycota incertae sedis</taxon>
        <taxon>Neocallimastigomycetes</taxon>
        <taxon>Neocallimastigales</taxon>
        <taxon>Neocallimastigaceae</taxon>
        <taxon>Piromyces</taxon>
    </lineage>
</organism>
<keyword evidence="4" id="KW-1185">Reference proteome</keyword>